<keyword evidence="2" id="KW-0488">Methylation</keyword>
<proteinExistence type="inferred from homology"/>
<evidence type="ECO:0000256" key="1">
    <source>
        <dbReference type="ARBA" id="ARBA00005233"/>
    </source>
</evidence>
<dbReference type="Pfam" id="PF00114">
    <property type="entry name" value="Pilin"/>
    <property type="match status" value="1"/>
</dbReference>
<dbReference type="GO" id="GO:0007155">
    <property type="term" value="P:cell adhesion"/>
    <property type="evidence" value="ECO:0007669"/>
    <property type="project" value="InterPro"/>
</dbReference>
<organism evidence="4 5">
    <name type="scientific">Marilutibacter maris</name>
    <dbReference type="NCBI Taxonomy" id="1605891"/>
    <lineage>
        <taxon>Bacteria</taxon>
        <taxon>Pseudomonadati</taxon>
        <taxon>Pseudomonadota</taxon>
        <taxon>Gammaproteobacteria</taxon>
        <taxon>Lysobacterales</taxon>
        <taxon>Lysobacteraceae</taxon>
        <taxon>Marilutibacter</taxon>
    </lineage>
</organism>
<dbReference type="PANTHER" id="PTHR30093">
    <property type="entry name" value="GENERAL SECRETION PATHWAY PROTEIN G"/>
    <property type="match status" value="1"/>
</dbReference>
<accession>A0A508AN10</accession>
<evidence type="ECO:0000256" key="2">
    <source>
        <dbReference type="ARBA" id="ARBA00022481"/>
    </source>
</evidence>
<dbReference type="InterPro" id="IPR045584">
    <property type="entry name" value="Pilin-like"/>
</dbReference>
<evidence type="ECO:0000256" key="3">
    <source>
        <dbReference type="RuleBase" id="RU000389"/>
    </source>
</evidence>
<reference evidence="4 5" key="1">
    <citation type="submission" date="2019-10" db="EMBL/GenBank/DDBJ databases">
        <title>Lysobacter alkalisoli sp. nov., isolated from saline-alkaline soil.</title>
        <authorList>
            <person name="Sun J.-Q."/>
        </authorList>
    </citation>
    <scope>NUCLEOTIDE SEQUENCE [LARGE SCALE GENOMIC DNA]</scope>
    <source>
        <strain evidence="4 5">KCTC 42381</strain>
    </source>
</reference>
<dbReference type="NCBIfam" id="TIGR02532">
    <property type="entry name" value="IV_pilin_GFxxxE"/>
    <property type="match status" value="1"/>
</dbReference>
<dbReference type="PANTHER" id="PTHR30093:SF34">
    <property type="entry name" value="PREPILIN PEPTIDASE-DEPENDENT PROTEIN D"/>
    <property type="match status" value="1"/>
</dbReference>
<dbReference type="PROSITE" id="PS00409">
    <property type="entry name" value="PROKAR_NTER_METHYL"/>
    <property type="match status" value="1"/>
</dbReference>
<sequence length="167" mass="18007">MIVQGWHVHCVRIFLESARHAPRSAIIRGDVMKHRTQGFTLIELMIVIAILGILIAIALPAYQDYSVRTKNTECLNIAAAAKLGVGEVSHTVSGWTASDIGYSFISSSYCATITIDNTGTITATTQNTGADTMAQFQLIPTNDAGRISWQCIEVNNVPAAQVPSACR</sequence>
<dbReference type="Gene3D" id="3.30.700.10">
    <property type="entry name" value="Glycoprotein, Type 4 Pilin"/>
    <property type="match status" value="1"/>
</dbReference>
<evidence type="ECO:0000313" key="5">
    <source>
        <dbReference type="Proteomes" id="UP000320431"/>
    </source>
</evidence>
<gene>
    <name evidence="4" type="ORF">FKV24_011000</name>
</gene>
<dbReference type="InterPro" id="IPR012902">
    <property type="entry name" value="N_methyl_site"/>
</dbReference>
<dbReference type="Pfam" id="PF07963">
    <property type="entry name" value="N_methyl"/>
    <property type="match status" value="1"/>
</dbReference>
<dbReference type="Proteomes" id="UP000320431">
    <property type="component" value="Unassembled WGS sequence"/>
</dbReference>
<keyword evidence="3" id="KW-0281">Fimbrium</keyword>
<dbReference type="EMBL" id="VICD02000185">
    <property type="protein sequence ID" value="KAB8183894.1"/>
    <property type="molecule type" value="Genomic_DNA"/>
</dbReference>
<dbReference type="InterPro" id="IPR001082">
    <property type="entry name" value="Pilin"/>
</dbReference>
<evidence type="ECO:0000313" key="4">
    <source>
        <dbReference type="EMBL" id="KAB8183894.1"/>
    </source>
</evidence>
<comment type="caution">
    <text evidence="4">The sequence shown here is derived from an EMBL/GenBank/DDBJ whole genome shotgun (WGS) entry which is preliminary data.</text>
</comment>
<protein>
    <submittedName>
        <fullName evidence="4">Prepilin-type N-terminal cleavage/methylation domain-containing protein</fullName>
    </submittedName>
</protein>
<dbReference type="AlphaFoldDB" id="A0A508AN10"/>
<name>A0A508AN10_9GAMM</name>
<dbReference type="SUPFAM" id="SSF54523">
    <property type="entry name" value="Pili subunits"/>
    <property type="match status" value="1"/>
</dbReference>
<dbReference type="GO" id="GO:0009289">
    <property type="term" value="C:pilus"/>
    <property type="evidence" value="ECO:0007669"/>
    <property type="project" value="InterPro"/>
</dbReference>
<comment type="similarity">
    <text evidence="1 3">Belongs to the N-Me-Phe pilin family.</text>
</comment>